<dbReference type="GO" id="GO:0016780">
    <property type="term" value="F:phosphotransferase activity, for other substituted phosphate groups"/>
    <property type="evidence" value="ECO:0007669"/>
    <property type="project" value="TreeGrafter"/>
</dbReference>
<keyword evidence="2" id="KW-1133">Transmembrane helix</keyword>
<keyword evidence="5" id="KW-1185">Reference proteome</keyword>
<evidence type="ECO:0000313" key="4">
    <source>
        <dbReference type="EMBL" id="KWU02529.1"/>
    </source>
</evidence>
<reference evidence="4 5" key="1">
    <citation type="submission" date="2015-11" db="EMBL/GenBank/DDBJ databases">
        <title>Draft WGS of Vibrio toranzoniae.</title>
        <authorList>
            <person name="Lasa A."/>
            <person name="Romalde J.L."/>
        </authorList>
    </citation>
    <scope>NUCLEOTIDE SEQUENCE [LARGE SCALE GENOMIC DNA]</scope>
    <source>
        <strain evidence="4 5">Vb 10.8</strain>
    </source>
</reference>
<keyword evidence="2" id="KW-0472">Membrane</keyword>
<keyword evidence="4" id="KW-0808">Transferase</keyword>
<dbReference type="Proteomes" id="UP000057389">
    <property type="component" value="Unassembled WGS sequence"/>
</dbReference>
<dbReference type="Pfam" id="PF02397">
    <property type="entry name" value="Bac_transf"/>
    <property type="match status" value="1"/>
</dbReference>
<organism evidence="4 5">
    <name type="scientific">Vibrio toranzoniae</name>
    <dbReference type="NCBI Taxonomy" id="1194427"/>
    <lineage>
        <taxon>Bacteria</taxon>
        <taxon>Pseudomonadati</taxon>
        <taxon>Pseudomonadota</taxon>
        <taxon>Gammaproteobacteria</taxon>
        <taxon>Vibrionales</taxon>
        <taxon>Vibrionaceae</taxon>
        <taxon>Vibrio</taxon>
    </lineage>
</organism>
<dbReference type="InterPro" id="IPR003362">
    <property type="entry name" value="Bact_transf"/>
</dbReference>
<evidence type="ECO:0000256" key="2">
    <source>
        <dbReference type="SAM" id="Phobius"/>
    </source>
</evidence>
<keyword evidence="2" id="KW-0812">Transmembrane</keyword>
<evidence type="ECO:0000259" key="3">
    <source>
        <dbReference type="Pfam" id="PF02397"/>
    </source>
</evidence>
<comment type="similarity">
    <text evidence="1">Belongs to the bacterial sugar transferase family.</text>
</comment>
<accession>A0A109DBR3</accession>
<comment type="caution">
    <text evidence="4">The sequence shown here is derived from an EMBL/GenBank/DDBJ whole genome shotgun (WGS) entry which is preliminary data.</text>
</comment>
<dbReference type="PANTHER" id="PTHR30576">
    <property type="entry name" value="COLANIC BIOSYNTHESIS UDP-GLUCOSE LIPID CARRIER TRANSFERASE"/>
    <property type="match status" value="1"/>
</dbReference>
<evidence type="ECO:0000313" key="5">
    <source>
        <dbReference type="Proteomes" id="UP000057389"/>
    </source>
</evidence>
<dbReference type="OrthoDB" id="9808602at2"/>
<dbReference type="EMBL" id="LMXU01000002">
    <property type="protein sequence ID" value="KWU02529.1"/>
    <property type="molecule type" value="Genomic_DNA"/>
</dbReference>
<name>A0A109DBR3_9VIBR</name>
<proteinExistence type="inferred from homology"/>
<evidence type="ECO:0000256" key="1">
    <source>
        <dbReference type="ARBA" id="ARBA00006464"/>
    </source>
</evidence>
<sequence>MYFNFFKRIFDFIASLFGFVFLSPLFLLLTIYLYFVNNGKPFFFQERPGKNEKKFKIIKFKTMNDKVDFEGDLLPMGDRITPIGAFMRKASLDEIPQLINVIKGDMSLIGPRPLLVEYLPMYTKKQQKRHAVRPGVTGWAQVNGRNFVTLKDKLAMDVWYVENASLKLDFVILLKTIKKIIIRSDVAHVEAKITKDDFIE</sequence>
<gene>
    <name evidence="4" type="ORF">APQ14_00855</name>
</gene>
<dbReference type="PANTHER" id="PTHR30576:SF8">
    <property type="entry name" value="UNDECAPRENYL-PHOSPHATE GALACTOSE PHOSPHOTRANSFERASE"/>
    <property type="match status" value="1"/>
</dbReference>
<dbReference type="AlphaFoldDB" id="A0A109DBR3"/>
<feature type="domain" description="Bacterial sugar transferase" evidence="3">
    <location>
        <begin position="7"/>
        <end position="181"/>
    </location>
</feature>
<feature type="transmembrane region" description="Helical" evidence="2">
    <location>
        <begin position="12"/>
        <end position="35"/>
    </location>
</feature>
<protein>
    <submittedName>
        <fullName evidence="4">UDP-galactose phosphate transferase</fullName>
    </submittedName>
</protein>